<reference evidence="4" key="1">
    <citation type="submission" date="2017-02" db="UniProtKB">
        <authorList>
            <consortium name="WormBaseParasite"/>
        </authorList>
    </citation>
    <scope>IDENTIFICATION</scope>
</reference>
<dbReference type="GO" id="GO:0004806">
    <property type="term" value="F:triacylglycerol lipase activity"/>
    <property type="evidence" value="ECO:0007669"/>
    <property type="project" value="TreeGrafter"/>
</dbReference>
<dbReference type="PANTHER" id="PTHR23025">
    <property type="entry name" value="TRIACYLGLYCEROL LIPASE"/>
    <property type="match status" value="1"/>
</dbReference>
<name>A0A0N4ZFU3_PARTI</name>
<feature type="domain" description="Alpha/beta hydrolase fold-3" evidence="2">
    <location>
        <begin position="335"/>
        <end position="476"/>
    </location>
</feature>
<feature type="domain" description="Hormone-sensitive lipase N-terminal" evidence="1">
    <location>
        <begin position="17"/>
        <end position="316"/>
    </location>
</feature>
<evidence type="ECO:0000259" key="1">
    <source>
        <dbReference type="Pfam" id="PF06350"/>
    </source>
</evidence>
<dbReference type="Gene3D" id="3.40.50.1820">
    <property type="entry name" value="alpha/beta hydrolase"/>
    <property type="match status" value="2"/>
</dbReference>
<evidence type="ECO:0000313" key="3">
    <source>
        <dbReference type="Proteomes" id="UP000038045"/>
    </source>
</evidence>
<dbReference type="Pfam" id="PF06350">
    <property type="entry name" value="HSL_N"/>
    <property type="match status" value="1"/>
</dbReference>
<dbReference type="GO" id="GO:0005829">
    <property type="term" value="C:cytosol"/>
    <property type="evidence" value="ECO:0007669"/>
    <property type="project" value="TreeGrafter"/>
</dbReference>
<dbReference type="GO" id="GO:0019433">
    <property type="term" value="P:triglyceride catabolic process"/>
    <property type="evidence" value="ECO:0007669"/>
    <property type="project" value="TreeGrafter"/>
</dbReference>
<dbReference type="WBParaSite" id="PTRK_0000662200.1">
    <property type="protein sequence ID" value="PTRK_0000662200.1"/>
    <property type="gene ID" value="PTRK_0000662200"/>
</dbReference>
<dbReference type="GO" id="GO:0004771">
    <property type="term" value="F:sterol ester esterase activity"/>
    <property type="evidence" value="ECO:0007669"/>
    <property type="project" value="TreeGrafter"/>
</dbReference>
<proteinExistence type="predicted"/>
<dbReference type="GO" id="GO:0008203">
    <property type="term" value="P:cholesterol metabolic process"/>
    <property type="evidence" value="ECO:0007669"/>
    <property type="project" value="InterPro"/>
</dbReference>
<organism evidence="3 4">
    <name type="scientific">Parastrongyloides trichosuri</name>
    <name type="common">Possum-specific nematode worm</name>
    <dbReference type="NCBI Taxonomy" id="131310"/>
    <lineage>
        <taxon>Eukaryota</taxon>
        <taxon>Metazoa</taxon>
        <taxon>Ecdysozoa</taxon>
        <taxon>Nematoda</taxon>
        <taxon>Chromadorea</taxon>
        <taxon>Rhabditida</taxon>
        <taxon>Tylenchina</taxon>
        <taxon>Panagrolaimomorpha</taxon>
        <taxon>Strongyloidoidea</taxon>
        <taxon>Strongyloididae</taxon>
        <taxon>Parastrongyloides</taxon>
    </lineage>
</organism>
<dbReference type="SUPFAM" id="SSF53474">
    <property type="entry name" value="alpha/beta-Hydrolases"/>
    <property type="match status" value="1"/>
</dbReference>
<protein>
    <submittedName>
        <fullName evidence="4">Hormone-sensitive lipase</fullName>
    </submittedName>
</protein>
<evidence type="ECO:0000313" key="4">
    <source>
        <dbReference type="WBParaSite" id="PTRK_0000662200.1"/>
    </source>
</evidence>
<dbReference type="AlphaFoldDB" id="A0A0N4ZFU3"/>
<dbReference type="Proteomes" id="UP000038045">
    <property type="component" value="Unplaced"/>
</dbReference>
<keyword evidence="3" id="KW-1185">Reference proteome</keyword>
<sequence>MTFMENDKVTVNREDVFKVIEELCDKTRKEFAGDSQSSYIQRLLNVCQEIGESSPLILSSLIRVVDMAPKFDYDENIPGNGFRSMICICDTAALHIVSVLRTCLEHKNNTLFRVSYFTKELENYMAVFRFWILSTQQLIGSIDYDNNNSLFPPIDVDNYTNYISVFKAVEGFDASCFYSRPLGLQFCPSISKMFKIVCTFFASYSKACEKGNGAIDTIINSAKYIISPEERASKIVDIIREADIEFCKGFWNLPELATIPKWLGITVAVCELREIEVKHNLVLETNEHGKTIIPKPSTIKNIGTIKYRYISSVYRSSKVKCKKDDKYPLSPYLIFHCHGGGYLATSSKSHECYLRSWAKQTNCPVVSIDYSLAPENPYPKPTEEVLYAYGYIIRNPHKFGWTGEKIVFIGDSAGGNLITSVTIRLVTLNIKKMPDAVIPIYTPFLFQYLPSPSRMLSFMDPLLHVGMLLRCLTAYTMGDVPINKVPLLTKLENIKDSIEKINTLENYVEEFKNSQFRGYFNFDNNSQTLISFLETTINCSLLDDTTIPSDGSNTMENDLEDSPFNVTQNVEIGSDPKCIVLSSDNCDKSLIEYFNSRFPIKKNQDSWDIDDNDDVFMEVSTKPQLDTSTLKVPRNDTKKRSLSQTLVRTASLAASYAMDNLNDWLDSDKKPIGHNDKKKLRNSLSMSAQEAAIEQQKMADLKKTALDELLSIQIPRNPEISPMYADDETLQKLPPFYFIGCHLDPLLDDTISFARKLKKAGKLEGL</sequence>
<dbReference type="InterPro" id="IPR010468">
    <property type="entry name" value="HSL_N"/>
</dbReference>
<dbReference type="Pfam" id="PF07859">
    <property type="entry name" value="Abhydrolase_3"/>
    <property type="match status" value="2"/>
</dbReference>
<evidence type="ECO:0000259" key="2">
    <source>
        <dbReference type="Pfam" id="PF07859"/>
    </source>
</evidence>
<dbReference type="InterPro" id="IPR013094">
    <property type="entry name" value="AB_hydrolase_3"/>
</dbReference>
<dbReference type="STRING" id="131310.A0A0N4ZFU3"/>
<dbReference type="InterPro" id="IPR029058">
    <property type="entry name" value="AB_hydrolase_fold"/>
</dbReference>
<dbReference type="PANTHER" id="PTHR23025:SF3">
    <property type="entry name" value="HORMONE-SENSITIVE LIPASE"/>
    <property type="match status" value="1"/>
</dbReference>
<accession>A0A0N4ZFU3</accession>
<feature type="domain" description="Alpha/beta hydrolase fold-3" evidence="2">
    <location>
        <begin position="691"/>
        <end position="762"/>
    </location>
</feature>